<reference evidence="1 2" key="1">
    <citation type="submission" date="2019-10" db="EMBL/GenBank/DDBJ databases">
        <title>Whole genome shotgun sequence of Acrocarpospora macrocephala NBRC 16266.</title>
        <authorList>
            <person name="Ichikawa N."/>
            <person name="Kimura A."/>
            <person name="Kitahashi Y."/>
            <person name="Komaki H."/>
            <person name="Oguchi A."/>
        </authorList>
    </citation>
    <scope>NUCLEOTIDE SEQUENCE [LARGE SCALE GENOMIC DNA]</scope>
    <source>
        <strain evidence="1 2">NBRC 16266</strain>
    </source>
</reference>
<evidence type="ECO:0000313" key="2">
    <source>
        <dbReference type="Proteomes" id="UP000331127"/>
    </source>
</evidence>
<dbReference type="Proteomes" id="UP000331127">
    <property type="component" value="Unassembled WGS sequence"/>
</dbReference>
<dbReference type="EMBL" id="BLAE01000109">
    <property type="protein sequence ID" value="GES16653.1"/>
    <property type="molecule type" value="Genomic_DNA"/>
</dbReference>
<sequence>MYSVNKAPLKDGIEIMMKAMIIAAAAVAPVLALTGTALADPVAPYTQAAALVTKAGTVVSSKGVIKVTRASVGKYCIYLDRRISASRSIPTATLQAGADRGSEIYASIDSAYCGVGSNTILVYTGNKGVASNQPFFVQVP</sequence>
<proteinExistence type="predicted"/>
<comment type="caution">
    <text evidence="1">The sequence shown here is derived from an EMBL/GenBank/DDBJ whole genome shotgun (WGS) entry which is preliminary data.</text>
</comment>
<keyword evidence="2" id="KW-1185">Reference proteome</keyword>
<organism evidence="1 2">
    <name type="scientific">Acrocarpospora macrocephala</name>
    <dbReference type="NCBI Taxonomy" id="150177"/>
    <lineage>
        <taxon>Bacteria</taxon>
        <taxon>Bacillati</taxon>
        <taxon>Actinomycetota</taxon>
        <taxon>Actinomycetes</taxon>
        <taxon>Streptosporangiales</taxon>
        <taxon>Streptosporangiaceae</taxon>
        <taxon>Acrocarpospora</taxon>
    </lineage>
</organism>
<dbReference type="AlphaFoldDB" id="A0A5M3XCP0"/>
<protein>
    <submittedName>
        <fullName evidence="1">Uncharacterized protein</fullName>
    </submittedName>
</protein>
<gene>
    <name evidence="1" type="ORF">Amac_102510</name>
</gene>
<name>A0A5M3XCP0_9ACTN</name>
<evidence type="ECO:0000313" key="1">
    <source>
        <dbReference type="EMBL" id="GES16653.1"/>
    </source>
</evidence>
<accession>A0A5M3XCP0</accession>